<dbReference type="KEGG" id="phao:HF685_11805"/>
<protein>
    <submittedName>
        <fullName evidence="1">Uncharacterized protein</fullName>
    </submittedName>
</protein>
<name>A0A6H2DNB6_9SPHN</name>
<evidence type="ECO:0000313" key="2">
    <source>
        <dbReference type="Proteomes" id="UP000501600"/>
    </source>
</evidence>
<proteinExistence type="predicted"/>
<reference evidence="1 2" key="1">
    <citation type="submission" date="2020-04" db="EMBL/GenBank/DDBJ databases">
        <title>Genome sequence for Sphingorhabdus sp. strain M1.</title>
        <authorList>
            <person name="Park S.-J."/>
        </authorList>
    </citation>
    <scope>NUCLEOTIDE SEQUENCE [LARGE SCALE GENOMIC DNA]</scope>
    <source>
        <strain evidence="1 2">JK6</strain>
    </source>
</reference>
<dbReference type="RefSeq" id="WP_168820148.1">
    <property type="nucleotide sequence ID" value="NZ_CP051217.1"/>
</dbReference>
<dbReference type="Proteomes" id="UP000501600">
    <property type="component" value="Chromosome"/>
</dbReference>
<dbReference type="AlphaFoldDB" id="A0A6H2DNB6"/>
<keyword evidence="2" id="KW-1185">Reference proteome</keyword>
<gene>
    <name evidence="1" type="ORF">HF685_11805</name>
</gene>
<dbReference type="EMBL" id="CP051217">
    <property type="protein sequence ID" value="QJB69880.1"/>
    <property type="molecule type" value="Genomic_DNA"/>
</dbReference>
<accession>A0A6H2DNB6</accession>
<sequence>MLFTTSLTMLAMVAHHEETPKLEDLLSGIFSNEEHVYFEKDAGRDTPPWMSFNISHQDGEWAIVHIDAFGAETGKRENVRITNGEPRAILTVENCARNFDRATEGWTYSALQNRKLCRQDYPQCILAPPTQMYVQNPAFLTPSLAYVPEECSPSAIDRQISVI</sequence>
<organism evidence="1 2">
    <name type="scientific">Parasphingorhabdus halotolerans</name>
    <dbReference type="NCBI Taxonomy" id="2725558"/>
    <lineage>
        <taxon>Bacteria</taxon>
        <taxon>Pseudomonadati</taxon>
        <taxon>Pseudomonadota</taxon>
        <taxon>Alphaproteobacteria</taxon>
        <taxon>Sphingomonadales</taxon>
        <taxon>Sphingomonadaceae</taxon>
        <taxon>Parasphingorhabdus</taxon>
    </lineage>
</organism>
<evidence type="ECO:0000313" key="1">
    <source>
        <dbReference type="EMBL" id="QJB69880.1"/>
    </source>
</evidence>